<reference evidence="9" key="2">
    <citation type="submission" date="2020-09" db="EMBL/GenBank/DDBJ databases">
        <authorList>
            <person name="Sun Q."/>
            <person name="Zhou Y."/>
        </authorList>
    </citation>
    <scope>NUCLEOTIDE SEQUENCE</scope>
    <source>
        <strain evidence="9">CGMCC 1.15794</strain>
    </source>
</reference>
<dbReference type="GO" id="GO:0005886">
    <property type="term" value="C:plasma membrane"/>
    <property type="evidence" value="ECO:0007669"/>
    <property type="project" value="UniProtKB-SubCell"/>
</dbReference>
<feature type="transmembrane region" description="Helical" evidence="7">
    <location>
        <begin position="236"/>
        <end position="259"/>
    </location>
</feature>
<feature type="transmembrane region" description="Helical" evidence="7">
    <location>
        <begin position="185"/>
        <end position="206"/>
    </location>
</feature>
<dbReference type="GO" id="GO:0022857">
    <property type="term" value="F:transmembrane transporter activity"/>
    <property type="evidence" value="ECO:0007669"/>
    <property type="project" value="InterPro"/>
</dbReference>
<keyword evidence="3" id="KW-1003">Cell membrane</keyword>
<feature type="transmembrane region" description="Helical" evidence="7">
    <location>
        <begin position="117"/>
        <end position="136"/>
    </location>
</feature>
<evidence type="ECO:0000313" key="10">
    <source>
        <dbReference type="Proteomes" id="UP000657592"/>
    </source>
</evidence>
<feature type="transmembrane region" description="Helical" evidence="7">
    <location>
        <begin position="58"/>
        <end position="78"/>
    </location>
</feature>
<dbReference type="InterPro" id="IPR036259">
    <property type="entry name" value="MFS_trans_sf"/>
</dbReference>
<proteinExistence type="predicted"/>
<reference evidence="9" key="1">
    <citation type="journal article" date="2014" name="Int. J. Syst. Evol. Microbiol.">
        <title>Complete genome sequence of Corynebacterium casei LMG S-19264T (=DSM 44701T), isolated from a smear-ripened cheese.</title>
        <authorList>
            <consortium name="US DOE Joint Genome Institute (JGI-PGF)"/>
            <person name="Walter F."/>
            <person name="Albersmeier A."/>
            <person name="Kalinowski J."/>
            <person name="Ruckert C."/>
        </authorList>
    </citation>
    <scope>NUCLEOTIDE SEQUENCE</scope>
    <source>
        <strain evidence="9">CGMCC 1.15794</strain>
    </source>
</reference>
<keyword evidence="6 7" id="KW-0472">Membrane</keyword>
<dbReference type="AlphaFoldDB" id="A0A917IF11"/>
<feature type="transmembrane region" description="Helical" evidence="7">
    <location>
        <begin position="265"/>
        <end position="284"/>
    </location>
</feature>
<evidence type="ECO:0000256" key="7">
    <source>
        <dbReference type="SAM" id="Phobius"/>
    </source>
</evidence>
<feature type="transmembrane region" description="Helical" evidence="7">
    <location>
        <begin position="28"/>
        <end position="52"/>
    </location>
</feature>
<dbReference type="RefSeq" id="WP_188756404.1">
    <property type="nucleotide sequence ID" value="NZ_BMJY01000010.1"/>
</dbReference>
<organism evidence="9 10">
    <name type="scientific">Microbacterium album</name>
    <dbReference type="NCBI Taxonomy" id="2053191"/>
    <lineage>
        <taxon>Bacteria</taxon>
        <taxon>Bacillati</taxon>
        <taxon>Actinomycetota</taxon>
        <taxon>Actinomycetes</taxon>
        <taxon>Micrococcales</taxon>
        <taxon>Microbacteriaceae</taxon>
        <taxon>Microbacterium</taxon>
    </lineage>
</organism>
<protein>
    <submittedName>
        <fullName evidence="9">MFS transporter</fullName>
    </submittedName>
</protein>
<dbReference type="PANTHER" id="PTHR23513">
    <property type="entry name" value="INTEGRAL MEMBRANE EFFLUX PROTEIN-RELATED"/>
    <property type="match status" value="1"/>
</dbReference>
<dbReference type="PROSITE" id="PS50850">
    <property type="entry name" value="MFS"/>
    <property type="match status" value="1"/>
</dbReference>
<feature type="domain" description="Major facilitator superfamily (MFS) profile" evidence="8">
    <location>
        <begin position="187"/>
        <end position="440"/>
    </location>
</feature>
<sequence length="440" mass="45342">MTHTERGKPGSHLIDVRPLTESPAFARLWVGTLLSGLGTQLTITAVMLHMYALTGSTFAVSMIAVAGLVPMVIAGLYGGMLADHFDRRTVALVAASFGWLATLLLAVLAWTGGITEWWLYLLSIVNSCASSVASATKAAMTPRLVGKALIPAAAALTGITTGVMVMVGPAAGGILVAFLGYPITYTIDVVLMLSLFLGLATLPRLVPDGQTTRPGLRSVIDGLAFLRVAPNIRMQFILDIIAMTFGHPIALFPAIGALLLGGGEVTAGVLMAAIAAGVLISSLFSGRIGSVRRQGVGIARAIQAFGIATGLFGLVLLAAAFGAFAPAGGPDETSPNLVLIVLACVCLALTGATDNVSAIFRQTMLQSAVPDAVRGRLQGVFMVVVAGGPRIGALYAGTIATLTTLWLPPLLGGMLIVAIVGTVLRFAVGFRAYDAENPRP</sequence>
<keyword evidence="5 7" id="KW-1133">Transmembrane helix</keyword>
<feature type="transmembrane region" description="Helical" evidence="7">
    <location>
        <begin position="380"/>
        <end position="400"/>
    </location>
</feature>
<accession>A0A917IF11</accession>
<dbReference type="CDD" id="cd06173">
    <property type="entry name" value="MFS_MefA_like"/>
    <property type="match status" value="1"/>
</dbReference>
<evidence type="ECO:0000256" key="6">
    <source>
        <dbReference type="ARBA" id="ARBA00023136"/>
    </source>
</evidence>
<gene>
    <name evidence="9" type="ORF">GCM10010921_22640</name>
</gene>
<feature type="transmembrane region" description="Helical" evidence="7">
    <location>
        <begin position="406"/>
        <end position="428"/>
    </location>
</feature>
<dbReference type="Proteomes" id="UP000657592">
    <property type="component" value="Unassembled WGS sequence"/>
</dbReference>
<feature type="transmembrane region" description="Helical" evidence="7">
    <location>
        <begin position="337"/>
        <end position="360"/>
    </location>
</feature>
<evidence type="ECO:0000256" key="3">
    <source>
        <dbReference type="ARBA" id="ARBA00022475"/>
    </source>
</evidence>
<dbReference type="Gene3D" id="1.20.1250.20">
    <property type="entry name" value="MFS general substrate transporter like domains"/>
    <property type="match status" value="1"/>
</dbReference>
<evidence type="ECO:0000256" key="5">
    <source>
        <dbReference type="ARBA" id="ARBA00022989"/>
    </source>
</evidence>
<evidence type="ECO:0000256" key="1">
    <source>
        <dbReference type="ARBA" id="ARBA00004429"/>
    </source>
</evidence>
<dbReference type="SUPFAM" id="SSF103473">
    <property type="entry name" value="MFS general substrate transporter"/>
    <property type="match status" value="1"/>
</dbReference>
<dbReference type="InterPro" id="IPR010290">
    <property type="entry name" value="TM_effector"/>
</dbReference>
<feature type="transmembrane region" description="Helical" evidence="7">
    <location>
        <begin position="90"/>
        <end position="111"/>
    </location>
</feature>
<dbReference type="InterPro" id="IPR020846">
    <property type="entry name" value="MFS_dom"/>
</dbReference>
<keyword evidence="4 7" id="KW-0812">Transmembrane</keyword>
<comment type="subcellular location">
    <subcellularLocation>
        <location evidence="1">Cell inner membrane</location>
        <topology evidence="1">Multi-pass membrane protein</topology>
    </subcellularLocation>
</comment>
<evidence type="ECO:0000256" key="2">
    <source>
        <dbReference type="ARBA" id="ARBA00022448"/>
    </source>
</evidence>
<keyword evidence="2" id="KW-0813">Transport</keyword>
<dbReference type="Pfam" id="PF05977">
    <property type="entry name" value="MFS_3"/>
    <property type="match status" value="1"/>
</dbReference>
<evidence type="ECO:0000259" key="8">
    <source>
        <dbReference type="PROSITE" id="PS50850"/>
    </source>
</evidence>
<name>A0A917IF11_9MICO</name>
<comment type="caution">
    <text evidence="9">The sequence shown here is derived from an EMBL/GenBank/DDBJ whole genome shotgun (WGS) entry which is preliminary data.</text>
</comment>
<evidence type="ECO:0000313" key="9">
    <source>
        <dbReference type="EMBL" id="GGH46520.1"/>
    </source>
</evidence>
<keyword evidence="10" id="KW-1185">Reference proteome</keyword>
<dbReference type="EMBL" id="BMJY01000010">
    <property type="protein sequence ID" value="GGH46520.1"/>
    <property type="molecule type" value="Genomic_DNA"/>
</dbReference>
<feature type="transmembrane region" description="Helical" evidence="7">
    <location>
        <begin position="304"/>
        <end position="325"/>
    </location>
</feature>
<evidence type="ECO:0000256" key="4">
    <source>
        <dbReference type="ARBA" id="ARBA00022692"/>
    </source>
</evidence>
<dbReference type="PANTHER" id="PTHR23513:SF9">
    <property type="entry name" value="ENTEROBACTIN EXPORTER ENTS"/>
    <property type="match status" value="1"/>
</dbReference>
<feature type="transmembrane region" description="Helical" evidence="7">
    <location>
        <begin position="148"/>
        <end position="179"/>
    </location>
</feature>